<evidence type="ECO:0000256" key="1">
    <source>
        <dbReference type="SAM" id="Phobius"/>
    </source>
</evidence>
<reference evidence="2 3" key="1">
    <citation type="journal article" date="2015" name="Genome Announc.">
        <title>Draft Genome Sequences of Marine Isolates of Thalassomonas viridans and Thalassomonas actiniarum.</title>
        <authorList>
            <person name="Olonade I."/>
            <person name="van Zyl L.J."/>
            <person name="Trindade M."/>
        </authorList>
    </citation>
    <scope>NUCLEOTIDE SEQUENCE [LARGE SCALE GENOMIC DNA]</scope>
    <source>
        <strain evidence="2 3">A5K-106</strain>
    </source>
</reference>
<gene>
    <name evidence="2" type="ORF">SG35_021605</name>
</gene>
<keyword evidence="1" id="KW-0812">Transmembrane</keyword>
<organism evidence="2 3">
    <name type="scientific">Thalassomonas actiniarum</name>
    <dbReference type="NCBI Taxonomy" id="485447"/>
    <lineage>
        <taxon>Bacteria</taxon>
        <taxon>Pseudomonadati</taxon>
        <taxon>Pseudomonadota</taxon>
        <taxon>Gammaproteobacteria</taxon>
        <taxon>Alteromonadales</taxon>
        <taxon>Colwelliaceae</taxon>
        <taxon>Thalassomonas</taxon>
    </lineage>
</organism>
<feature type="transmembrane region" description="Helical" evidence="1">
    <location>
        <begin position="83"/>
        <end position="104"/>
    </location>
</feature>
<dbReference type="Proteomes" id="UP000032568">
    <property type="component" value="Chromosome"/>
</dbReference>
<reference evidence="2 3" key="2">
    <citation type="journal article" date="2022" name="Mar. Drugs">
        <title>Bioassay-Guided Fractionation Leads to the Detection of Cholic Acid Generated by the Rare Thalassomonas sp.</title>
        <authorList>
            <person name="Pheiffer F."/>
            <person name="Schneider Y.K."/>
            <person name="Hansen E.H."/>
            <person name="Andersen J.H."/>
            <person name="Isaksson J."/>
            <person name="Busche T."/>
            <person name="R C."/>
            <person name="Kalinowski J."/>
            <person name="Zyl L.V."/>
            <person name="Trindade M."/>
        </authorList>
    </citation>
    <scope>NUCLEOTIDE SEQUENCE [LARGE SCALE GENOMIC DNA]</scope>
    <source>
        <strain evidence="2 3">A5K-106</strain>
    </source>
</reference>
<dbReference type="RefSeq" id="WP_044832074.1">
    <property type="nucleotide sequence ID" value="NZ_CP059735.1"/>
</dbReference>
<dbReference type="EMBL" id="CP059735">
    <property type="protein sequence ID" value="WDE01977.1"/>
    <property type="molecule type" value="Genomic_DNA"/>
</dbReference>
<protein>
    <submittedName>
        <fullName evidence="2">DUF2269 domain-containing protein</fullName>
    </submittedName>
</protein>
<evidence type="ECO:0000313" key="3">
    <source>
        <dbReference type="Proteomes" id="UP000032568"/>
    </source>
</evidence>
<evidence type="ECO:0000313" key="2">
    <source>
        <dbReference type="EMBL" id="WDE01977.1"/>
    </source>
</evidence>
<dbReference type="Pfam" id="PF10027">
    <property type="entry name" value="DUF2269"/>
    <property type="match status" value="1"/>
</dbReference>
<keyword evidence="3" id="KW-1185">Reference proteome</keyword>
<feature type="transmembrane region" description="Helical" evidence="1">
    <location>
        <begin position="131"/>
        <end position="151"/>
    </location>
</feature>
<dbReference type="AlphaFoldDB" id="A0AAF0C477"/>
<proteinExistence type="predicted"/>
<sequence length="158" mass="17623">MLDSYLLLKLIHILAAVVVTGTGAGIAFFMFMASRSNNVQAISVTTQHVVLADWLFTLPAVLIQLVSGILLMARQGYSFSSPWFYTVITLFMVIGLCWLPVLRIQYRLRALARQAVGENKLSPKFTSLMKVWTLLGIPAFAAILVIFYLMVFKPLPLV</sequence>
<dbReference type="KEGG" id="tact:SG35_021605"/>
<accession>A0AAF0C477</accession>
<feature type="transmembrane region" description="Helical" evidence="1">
    <location>
        <begin position="51"/>
        <end position="71"/>
    </location>
</feature>
<keyword evidence="1" id="KW-1133">Transmembrane helix</keyword>
<dbReference type="InterPro" id="IPR018729">
    <property type="entry name" value="DUF2269_transmembrane"/>
</dbReference>
<feature type="transmembrane region" description="Helical" evidence="1">
    <location>
        <begin position="6"/>
        <end position="31"/>
    </location>
</feature>
<name>A0AAF0C477_9GAMM</name>
<keyword evidence="1" id="KW-0472">Membrane</keyword>